<dbReference type="EMBL" id="KL142604">
    <property type="protein sequence ID" value="KDR64990.1"/>
    <property type="molecule type" value="Genomic_DNA"/>
</dbReference>
<dbReference type="STRING" id="685588.A0A067S2G1"/>
<keyword evidence="3" id="KW-1185">Reference proteome</keyword>
<protein>
    <submittedName>
        <fullName evidence="2">Uncharacterized protein</fullName>
    </submittedName>
</protein>
<evidence type="ECO:0000256" key="1">
    <source>
        <dbReference type="SAM" id="MobiDB-lite"/>
    </source>
</evidence>
<organism evidence="2 3">
    <name type="scientific">Galerina marginata (strain CBS 339.88)</name>
    <dbReference type="NCBI Taxonomy" id="685588"/>
    <lineage>
        <taxon>Eukaryota</taxon>
        <taxon>Fungi</taxon>
        <taxon>Dikarya</taxon>
        <taxon>Basidiomycota</taxon>
        <taxon>Agaricomycotina</taxon>
        <taxon>Agaricomycetes</taxon>
        <taxon>Agaricomycetidae</taxon>
        <taxon>Agaricales</taxon>
        <taxon>Agaricineae</taxon>
        <taxon>Strophariaceae</taxon>
        <taxon>Galerina</taxon>
    </lineage>
</organism>
<gene>
    <name evidence="2" type="ORF">GALMADRAFT_771859</name>
</gene>
<reference evidence="3" key="1">
    <citation type="journal article" date="2014" name="Proc. Natl. Acad. Sci. U.S.A.">
        <title>Extensive sampling of basidiomycete genomes demonstrates inadequacy of the white-rot/brown-rot paradigm for wood decay fungi.</title>
        <authorList>
            <person name="Riley R."/>
            <person name="Salamov A.A."/>
            <person name="Brown D.W."/>
            <person name="Nagy L.G."/>
            <person name="Floudas D."/>
            <person name="Held B.W."/>
            <person name="Levasseur A."/>
            <person name="Lombard V."/>
            <person name="Morin E."/>
            <person name="Otillar R."/>
            <person name="Lindquist E.A."/>
            <person name="Sun H."/>
            <person name="LaButti K.M."/>
            <person name="Schmutz J."/>
            <person name="Jabbour D."/>
            <person name="Luo H."/>
            <person name="Baker S.E."/>
            <person name="Pisabarro A.G."/>
            <person name="Walton J.D."/>
            <person name="Blanchette R.A."/>
            <person name="Henrissat B."/>
            <person name="Martin F."/>
            <person name="Cullen D."/>
            <person name="Hibbett D.S."/>
            <person name="Grigoriev I.V."/>
        </authorList>
    </citation>
    <scope>NUCLEOTIDE SEQUENCE [LARGE SCALE GENOMIC DNA]</scope>
    <source>
        <strain evidence="3">CBS 339.88</strain>
    </source>
</reference>
<dbReference type="AlphaFoldDB" id="A0A067S2G1"/>
<name>A0A067S2G1_GALM3</name>
<feature type="compositionally biased region" description="Low complexity" evidence="1">
    <location>
        <begin position="107"/>
        <end position="124"/>
    </location>
</feature>
<dbReference type="OrthoDB" id="3063186at2759"/>
<evidence type="ECO:0000313" key="2">
    <source>
        <dbReference type="EMBL" id="KDR64990.1"/>
    </source>
</evidence>
<dbReference type="HOGENOM" id="CLU_758741_0_0_1"/>
<proteinExistence type="predicted"/>
<accession>A0A067S2G1</accession>
<evidence type="ECO:0000313" key="3">
    <source>
        <dbReference type="Proteomes" id="UP000027222"/>
    </source>
</evidence>
<feature type="region of interest" description="Disordered" evidence="1">
    <location>
        <begin position="107"/>
        <end position="128"/>
    </location>
</feature>
<dbReference type="Proteomes" id="UP000027222">
    <property type="component" value="Unassembled WGS sequence"/>
</dbReference>
<sequence length="365" mass="41583">MPTSKESTEFPDVQRARLEEFYPDYEAFILEKNPEHKKKSLPLMRWRKAKAKSLMAEEMFQDLLKSSSNEHKDWEEAIRRFYTNYYNNIFLPALRRKAAATTELTVSMSSHSSTPTSPTLNSASGQPTSKALEDLYSRALVVFLGDLSPREMFASENEDAIRKQMEVIQSENPDSDLIGGGLRNKALKVLWAKADQNLWKSKMEKLAGDVDLNRAEFPALIYRAVQNLCNRKRLGSTLMSLSWAFRDDESDGIKGGTIITGYDAYKQAPVTDNCKPIDHKTQLEAWFNHADAILSRKPRTSVYRIPLNEDGVPILPSVDLQEASASQVATLLDEYFLALWGKRRIFIISMPSVSKTYHRFLVGWE</sequence>